<protein>
    <submittedName>
        <fullName evidence="2">Uncharacterized protein</fullName>
    </submittedName>
</protein>
<proteinExistence type="predicted"/>
<keyword evidence="3" id="KW-1185">Reference proteome</keyword>
<gene>
    <name evidence="2" type="ORF">DCAF_LOCUS23723</name>
</gene>
<organism evidence="2 3">
    <name type="scientific">Dovyalis caffra</name>
    <dbReference type="NCBI Taxonomy" id="77055"/>
    <lineage>
        <taxon>Eukaryota</taxon>
        <taxon>Viridiplantae</taxon>
        <taxon>Streptophyta</taxon>
        <taxon>Embryophyta</taxon>
        <taxon>Tracheophyta</taxon>
        <taxon>Spermatophyta</taxon>
        <taxon>Magnoliopsida</taxon>
        <taxon>eudicotyledons</taxon>
        <taxon>Gunneridae</taxon>
        <taxon>Pentapetalae</taxon>
        <taxon>rosids</taxon>
        <taxon>fabids</taxon>
        <taxon>Malpighiales</taxon>
        <taxon>Salicaceae</taxon>
        <taxon>Flacourtieae</taxon>
        <taxon>Dovyalis</taxon>
    </lineage>
</organism>
<evidence type="ECO:0000313" key="2">
    <source>
        <dbReference type="EMBL" id="CAK7351177.1"/>
    </source>
</evidence>
<evidence type="ECO:0000313" key="3">
    <source>
        <dbReference type="Proteomes" id="UP001314170"/>
    </source>
</evidence>
<dbReference type="Proteomes" id="UP001314170">
    <property type="component" value="Unassembled WGS sequence"/>
</dbReference>
<dbReference type="PANTHER" id="PTHR11206">
    <property type="entry name" value="MULTIDRUG RESISTANCE PROTEIN"/>
    <property type="match status" value="1"/>
</dbReference>
<dbReference type="AlphaFoldDB" id="A0AAV1SL72"/>
<dbReference type="EMBL" id="CAWUPB010001184">
    <property type="protein sequence ID" value="CAK7351177.1"/>
    <property type="molecule type" value="Genomic_DNA"/>
</dbReference>
<sequence>MAPSDDCRVEYADDQDESYQPILNDKRSFSGEPVSTELEEILSNMELSHPTRILRATILELRILFRLAGPAIVVYLLNFLVSIATQIFCGHLGNLELAAASLGNTGVQVFVFGVMVWSQNLRSKFDLKKW</sequence>
<keyword evidence="1" id="KW-0472">Membrane</keyword>
<accession>A0AAV1SL72</accession>
<evidence type="ECO:0000256" key="1">
    <source>
        <dbReference type="SAM" id="Phobius"/>
    </source>
</evidence>
<name>A0AAV1SL72_9ROSI</name>
<comment type="caution">
    <text evidence="2">The sequence shown here is derived from an EMBL/GenBank/DDBJ whole genome shotgun (WGS) entry which is preliminary data.</text>
</comment>
<reference evidence="2 3" key="1">
    <citation type="submission" date="2024-01" db="EMBL/GenBank/DDBJ databases">
        <authorList>
            <person name="Waweru B."/>
        </authorList>
    </citation>
    <scope>NUCLEOTIDE SEQUENCE [LARGE SCALE GENOMIC DNA]</scope>
</reference>
<feature type="transmembrane region" description="Helical" evidence="1">
    <location>
        <begin position="63"/>
        <end position="85"/>
    </location>
</feature>
<feature type="transmembrane region" description="Helical" evidence="1">
    <location>
        <begin position="97"/>
        <end position="118"/>
    </location>
</feature>
<keyword evidence="1" id="KW-1133">Transmembrane helix</keyword>
<keyword evidence="1" id="KW-0812">Transmembrane</keyword>